<comment type="similarity">
    <text evidence="2 6">Belongs to the GMC oxidoreductase family.</text>
</comment>
<evidence type="ECO:0000256" key="4">
    <source>
        <dbReference type="ARBA" id="ARBA00022827"/>
    </source>
</evidence>
<dbReference type="PROSITE" id="PS00623">
    <property type="entry name" value="GMC_OXRED_1"/>
    <property type="match status" value="1"/>
</dbReference>
<dbReference type="PROSITE" id="PS00624">
    <property type="entry name" value="GMC_OXRED_2"/>
    <property type="match status" value="1"/>
</dbReference>
<sequence length="533" mass="58740">MSEIYDYIVVGAGSAGCVVANRLSADPRNKVLLLEAGGKDLNPWIHVPVGYYRTMYHPDLSWGYETEPDPGVDNRVMVWPRGRVLGGSSSINGLLYVRGQQQDYDHWRQLGNEGWGWQDVLPYFKKSESFARGESELRGGDGPLAVSDIADRRPVCEAFLDACEEVGIKRNEDYNGAVQDGAGYYQTTSRNGRRCSAAVAYLNPIKNRRNLRIETRAMASGLELKDGRATGIRYLRDGIEYRAQAGREIVLCGGAINSPQLLQLSGIGPPTHLRSVGIPVQHDLPGVGDDLQDHFQVRAIYELDGLESLNTDVGNPLKRIMMGLQYALTREGPLTISAGQVFVFTKTREELETPDIQFHFIPFSADKPGQLLHPFPGVTSSICQLRPESRGTIMVKSADPREYPSIKPNYLSTEGDRQTILAGMKLNRKISQSPAFRKHLKNEYEPGLDRTDDESLLAYAREKGGTIFHPTSTCRMGSDSKAVVDSRLRVHGIGGLRVADCSIMPAVVSGNTNAPAMMIGEKAADMILEDNRG</sequence>
<dbReference type="NCBIfam" id="NF002550">
    <property type="entry name" value="PRK02106.1"/>
    <property type="match status" value="1"/>
</dbReference>
<feature type="domain" description="Glucose-methanol-choline oxidoreductase N-terminal" evidence="8">
    <location>
        <begin position="254"/>
        <end position="268"/>
    </location>
</feature>
<dbReference type="AlphaFoldDB" id="A0A9J7ARY4"/>
<dbReference type="InterPro" id="IPR007867">
    <property type="entry name" value="GMC_OxRtase_C"/>
</dbReference>
<evidence type="ECO:0000256" key="2">
    <source>
        <dbReference type="ARBA" id="ARBA00010790"/>
    </source>
</evidence>
<proteinExistence type="inferred from homology"/>
<feature type="binding site" evidence="5">
    <location>
        <position position="84"/>
    </location>
    <ligand>
        <name>FAD</name>
        <dbReference type="ChEBI" id="CHEBI:57692"/>
    </ligand>
</feature>
<organism evidence="9 10">
    <name type="scientific">Nisaea acidiphila</name>
    <dbReference type="NCBI Taxonomy" id="1862145"/>
    <lineage>
        <taxon>Bacteria</taxon>
        <taxon>Pseudomonadati</taxon>
        <taxon>Pseudomonadota</taxon>
        <taxon>Alphaproteobacteria</taxon>
        <taxon>Rhodospirillales</taxon>
        <taxon>Thalassobaculaceae</taxon>
        <taxon>Nisaea</taxon>
    </lineage>
</organism>
<comment type="cofactor">
    <cofactor evidence="1 5">
        <name>FAD</name>
        <dbReference type="ChEBI" id="CHEBI:57692"/>
    </cofactor>
</comment>
<dbReference type="InterPro" id="IPR012132">
    <property type="entry name" value="GMC_OxRdtase"/>
</dbReference>
<keyword evidence="4 5" id="KW-0274">FAD</keyword>
<evidence type="ECO:0000256" key="3">
    <source>
        <dbReference type="ARBA" id="ARBA00022630"/>
    </source>
</evidence>
<dbReference type="KEGG" id="naci:NUH88_21620"/>
<evidence type="ECO:0000313" key="9">
    <source>
        <dbReference type="EMBL" id="UUX49974.1"/>
    </source>
</evidence>
<dbReference type="GO" id="GO:0050660">
    <property type="term" value="F:flavin adenine dinucleotide binding"/>
    <property type="evidence" value="ECO:0007669"/>
    <property type="project" value="InterPro"/>
</dbReference>
<dbReference type="Pfam" id="PF00732">
    <property type="entry name" value="GMC_oxred_N"/>
    <property type="match status" value="1"/>
</dbReference>
<evidence type="ECO:0000256" key="1">
    <source>
        <dbReference type="ARBA" id="ARBA00001974"/>
    </source>
</evidence>
<dbReference type="PANTHER" id="PTHR11552:SF147">
    <property type="entry name" value="CHOLINE DEHYDROGENASE, MITOCHONDRIAL"/>
    <property type="match status" value="1"/>
</dbReference>
<dbReference type="InterPro" id="IPR036188">
    <property type="entry name" value="FAD/NAD-bd_sf"/>
</dbReference>
<dbReference type="SUPFAM" id="SSF54373">
    <property type="entry name" value="FAD-linked reductases, C-terminal domain"/>
    <property type="match status" value="1"/>
</dbReference>
<dbReference type="Pfam" id="PF05199">
    <property type="entry name" value="GMC_oxred_C"/>
    <property type="match status" value="1"/>
</dbReference>
<dbReference type="RefSeq" id="WP_257768915.1">
    <property type="nucleotide sequence ID" value="NZ_CP102480.1"/>
</dbReference>
<keyword evidence="9" id="KW-0560">Oxidoreductase</keyword>
<feature type="domain" description="Glucose-methanol-choline oxidoreductase N-terminal" evidence="7">
    <location>
        <begin position="82"/>
        <end position="105"/>
    </location>
</feature>
<accession>A0A9J7ARY4</accession>
<evidence type="ECO:0000256" key="5">
    <source>
        <dbReference type="PIRSR" id="PIRSR000137-2"/>
    </source>
</evidence>
<keyword evidence="10" id="KW-1185">Reference proteome</keyword>
<dbReference type="SUPFAM" id="SSF51905">
    <property type="entry name" value="FAD/NAD(P)-binding domain"/>
    <property type="match status" value="1"/>
</dbReference>
<gene>
    <name evidence="9" type="ORF">NUH88_21620</name>
</gene>
<dbReference type="Gene3D" id="3.30.560.10">
    <property type="entry name" value="Glucose Oxidase, domain 3"/>
    <property type="match status" value="1"/>
</dbReference>
<evidence type="ECO:0000259" key="7">
    <source>
        <dbReference type="PROSITE" id="PS00623"/>
    </source>
</evidence>
<protein>
    <submittedName>
        <fullName evidence="9">Choline dehydrogenase</fullName>
        <ecNumber evidence="9">1.1.99.1</ecNumber>
    </submittedName>
</protein>
<dbReference type="PIRSF" id="PIRSF000137">
    <property type="entry name" value="Alcohol_oxidase"/>
    <property type="match status" value="1"/>
</dbReference>
<dbReference type="GO" id="GO:0008812">
    <property type="term" value="F:choline dehydrogenase activity"/>
    <property type="evidence" value="ECO:0007669"/>
    <property type="project" value="UniProtKB-EC"/>
</dbReference>
<dbReference type="InterPro" id="IPR000172">
    <property type="entry name" value="GMC_OxRdtase_N"/>
</dbReference>
<keyword evidence="3 6" id="KW-0285">Flavoprotein</keyword>
<dbReference type="PANTHER" id="PTHR11552">
    <property type="entry name" value="GLUCOSE-METHANOL-CHOLINE GMC OXIDOREDUCTASE"/>
    <property type="match status" value="1"/>
</dbReference>
<evidence type="ECO:0000259" key="8">
    <source>
        <dbReference type="PROSITE" id="PS00624"/>
    </source>
</evidence>
<dbReference type="EMBL" id="CP102480">
    <property type="protein sequence ID" value="UUX49974.1"/>
    <property type="molecule type" value="Genomic_DNA"/>
</dbReference>
<dbReference type="EC" id="1.1.99.1" evidence="9"/>
<dbReference type="Gene3D" id="3.50.50.60">
    <property type="entry name" value="FAD/NAD(P)-binding domain"/>
    <property type="match status" value="1"/>
</dbReference>
<evidence type="ECO:0000313" key="10">
    <source>
        <dbReference type="Proteomes" id="UP001060336"/>
    </source>
</evidence>
<evidence type="ECO:0000256" key="6">
    <source>
        <dbReference type="RuleBase" id="RU003968"/>
    </source>
</evidence>
<reference evidence="9" key="1">
    <citation type="submission" date="2022-08" db="EMBL/GenBank/DDBJ databases">
        <title>Nisaea acidiphila sp. nov., isolated from a marine algal debris and emended description of the genus Nisaea Urios et al. 2008.</title>
        <authorList>
            <person name="Kwon K."/>
        </authorList>
    </citation>
    <scope>NUCLEOTIDE SEQUENCE</scope>
    <source>
        <strain evidence="9">MEBiC11861</strain>
    </source>
</reference>
<name>A0A9J7ARY4_9PROT</name>
<dbReference type="Proteomes" id="UP001060336">
    <property type="component" value="Chromosome"/>
</dbReference>